<gene>
    <name evidence="1" type="ORF">KPZU09_39150</name>
</gene>
<dbReference type="EMBL" id="BNFF01000001">
    <property type="protein sequence ID" value="GHK54179.1"/>
    <property type="molecule type" value="Genomic_DNA"/>
</dbReference>
<dbReference type="Proteomes" id="UP000655094">
    <property type="component" value="Unassembled WGS sequence"/>
</dbReference>
<dbReference type="Gene3D" id="1.20.120.1080">
    <property type="match status" value="1"/>
</dbReference>
<accession>A0A919LTS5</accession>
<protein>
    <submittedName>
        <fullName evidence="1">Uncharacterized protein</fullName>
    </submittedName>
</protein>
<sequence>MSALDGERLSAFGRKMAALGNEPRLAAMLAAAQTDDEAATAAKLAAILEEPRGGLVDLGAVFSRQQANWQQRAQQLMKRPPAAAASPMPG</sequence>
<organism evidence="1 2">
    <name type="scientific">Klebsiella pneumoniae</name>
    <dbReference type="NCBI Taxonomy" id="573"/>
    <lineage>
        <taxon>Bacteria</taxon>
        <taxon>Pseudomonadati</taxon>
        <taxon>Pseudomonadota</taxon>
        <taxon>Gammaproteobacteria</taxon>
        <taxon>Enterobacterales</taxon>
        <taxon>Enterobacteriaceae</taxon>
        <taxon>Klebsiella/Raoultella group</taxon>
        <taxon>Klebsiella</taxon>
        <taxon>Klebsiella pneumoniae complex</taxon>
    </lineage>
</organism>
<evidence type="ECO:0000313" key="1">
    <source>
        <dbReference type="EMBL" id="GHK54179.1"/>
    </source>
</evidence>
<comment type="caution">
    <text evidence="1">The sequence shown here is derived from an EMBL/GenBank/DDBJ whole genome shotgun (WGS) entry which is preliminary data.</text>
</comment>
<proteinExistence type="predicted"/>
<dbReference type="AlphaFoldDB" id="A0A919LTS5"/>
<reference evidence="1" key="1">
    <citation type="submission" date="2020-10" db="EMBL/GenBank/DDBJ databases">
        <title>Genome Sequence of ESBL Producing Zambian Clinical Strains.</title>
        <authorList>
            <person name="Shawa M."/>
            <person name="Furuta Y."/>
            <person name="Simbotwe M."/>
            <person name="Mulenga E."/>
            <person name="Mubanga M."/>
            <person name="Mulenga G."/>
            <person name="Kaile C."/>
            <person name="Zorigt T."/>
            <person name="Hang'ombe B."/>
            <person name="Higashi H."/>
        </authorList>
    </citation>
    <scope>NUCLEOTIDE SEQUENCE</scope>
    <source>
        <strain evidence="1">Zam_UTH_09</strain>
    </source>
</reference>
<name>A0A919LTS5_KLEPN</name>
<evidence type="ECO:0000313" key="2">
    <source>
        <dbReference type="Proteomes" id="UP000655094"/>
    </source>
</evidence>